<evidence type="ECO:0000313" key="2">
    <source>
        <dbReference type="Proteomes" id="UP001160148"/>
    </source>
</evidence>
<dbReference type="AlphaFoldDB" id="A0AAV0W881"/>
<dbReference type="EMBL" id="CARXXK010000001">
    <property type="protein sequence ID" value="CAI6351969.1"/>
    <property type="molecule type" value="Genomic_DNA"/>
</dbReference>
<organism evidence="1 2">
    <name type="scientific">Macrosiphum euphorbiae</name>
    <name type="common">potato aphid</name>
    <dbReference type="NCBI Taxonomy" id="13131"/>
    <lineage>
        <taxon>Eukaryota</taxon>
        <taxon>Metazoa</taxon>
        <taxon>Ecdysozoa</taxon>
        <taxon>Arthropoda</taxon>
        <taxon>Hexapoda</taxon>
        <taxon>Insecta</taxon>
        <taxon>Pterygota</taxon>
        <taxon>Neoptera</taxon>
        <taxon>Paraneoptera</taxon>
        <taxon>Hemiptera</taxon>
        <taxon>Sternorrhyncha</taxon>
        <taxon>Aphidomorpha</taxon>
        <taxon>Aphidoidea</taxon>
        <taxon>Aphididae</taxon>
        <taxon>Macrosiphini</taxon>
        <taxon>Macrosiphum</taxon>
    </lineage>
</organism>
<accession>A0AAV0W881</accession>
<name>A0AAV0W881_9HEMI</name>
<gene>
    <name evidence="1" type="ORF">MEUPH1_LOCUS8269</name>
</gene>
<sequence>MPLNLNEFPQKVSNIRQVLTLSSRRDKADLDFFNSILNGSLDVPDLFFAIPFRVPSHSSRKQSQFYVSIHKISYGHNQTLHCMLRVANNQ</sequence>
<proteinExistence type="predicted"/>
<reference evidence="1 2" key="1">
    <citation type="submission" date="2023-01" db="EMBL/GenBank/DDBJ databases">
        <authorList>
            <person name="Whitehead M."/>
        </authorList>
    </citation>
    <scope>NUCLEOTIDE SEQUENCE [LARGE SCALE GENOMIC DNA]</scope>
</reference>
<protein>
    <submittedName>
        <fullName evidence="1">Uncharacterized protein</fullName>
    </submittedName>
</protein>
<dbReference type="Proteomes" id="UP001160148">
    <property type="component" value="Unassembled WGS sequence"/>
</dbReference>
<evidence type="ECO:0000313" key="1">
    <source>
        <dbReference type="EMBL" id="CAI6351969.1"/>
    </source>
</evidence>
<comment type="caution">
    <text evidence="1">The sequence shown here is derived from an EMBL/GenBank/DDBJ whole genome shotgun (WGS) entry which is preliminary data.</text>
</comment>
<keyword evidence="2" id="KW-1185">Reference proteome</keyword>